<evidence type="ECO:0000313" key="2">
    <source>
        <dbReference type="EMBL" id="BDZ44512.1"/>
    </source>
</evidence>
<dbReference type="Gene3D" id="2.40.33.20">
    <property type="entry name" value="PK beta-barrel domain-like"/>
    <property type="match status" value="1"/>
</dbReference>
<dbReference type="SUPFAM" id="SSF50800">
    <property type="entry name" value="PK beta-barrel domain-like"/>
    <property type="match status" value="1"/>
</dbReference>
<dbReference type="InterPro" id="IPR005302">
    <property type="entry name" value="MoCF_Sase_C"/>
</dbReference>
<name>A0ABM8G8L0_9MICO</name>
<dbReference type="PROSITE" id="PS51340">
    <property type="entry name" value="MOSC"/>
    <property type="match status" value="1"/>
</dbReference>
<proteinExistence type="predicted"/>
<protein>
    <recommendedName>
        <fullName evidence="1">MOSC domain-containing protein</fullName>
    </recommendedName>
</protein>
<feature type="domain" description="MOSC" evidence="1">
    <location>
        <begin position="28"/>
        <end position="167"/>
    </location>
</feature>
<accession>A0ABM8G8L0</accession>
<gene>
    <name evidence="2" type="ORF">GCM10025866_04210</name>
</gene>
<evidence type="ECO:0000259" key="1">
    <source>
        <dbReference type="PROSITE" id="PS51340"/>
    </source>
</evidence>
<dbReference type="InterPro" id="IPR011037">
    <property type="entry name" value="Pyrv_Knase-like_insert_dom_sf"/>
</dbReference>
<organism evidence="2 3">
    <name type="scientific">Naasia aerilata</name>
    <dbReference type="NCBI Taxonomy" id="1162966"/>
    <lineage>
        <taxon>Bacteria</taxon>
        <taxon>Bacillati</taxon>
        <taxon>Actinomycetota</taxon>
        <taxon>Actinomycetes</taxon>
        <taxon>Micrococcales</taxon>
        <taxon>Microbacteriaceae</taxon>
        <taxon>Naasia</taxon>
    </lineage>
</organism>
<dbReference type="Pfam" id="PF03473">
    <property type="entry name" value="MOSC"/>
    <property type="match status" value="1"/>
</dbReference>
<evidence type="ECO:0000313" key="3">
    <source>
        <dbReference type="Proteomes" id="UP001321498"/>
    </source>
</evidence>
<dbReference type="Proteomes" id="UP001321498">
    <property type="component" value="Chromosome"/>
</dbReference>
<keyword evidence="3" id="KW-1185">Reference proteome</keyword>
<sequence>MAEQRVEIVELLASPVHRYEGRPADGPLPAEGSELVAGIDVRAGLGIVGDRYFGQRAHRDSSVSLQAAEALEAVAEDLSVPTPDLTSTRRNILLRGVDVDALAGTPFSLDSGEGEVVFRDSRPCRPCAWLDVTVGPGAHRAFRSRGGLRTGPVTDGRLRVGPAVLRTGEDVRLPRGGS</sequence>
<dbReference type="RefSeq" id="WP_286277971.1">
    <property type="nucleotide sequence ID" value="NZ_AP027731.1"/>
</dbReference>
<reference evidence="3" key="1">
    <citation type="journal article" date="2019" name="Int. J. Syst. Evol. Microbiol.">
        <title>The Global Catalogue of Microorganisms (GCM) 10K type strain sequencing project: providing services to taxonomists for standard genome sequencing and annotation.</title>
        <authorList>
            <consortium name="The Broad Institute Genomics Platform"/>
            <consortium name="The Broad Institute Genome Sequencing Center for Infectious Disease"/>
            <person name="Wu L."/>
            <person name="Ma J."/>
        </authorList>
    </citation>
    <scope>NUCLEOTIDE SEQUENCE [LARGE SCALE GENOMIC DNA]</scope>
    <source>
        <strain evidence="3">NBRC 108725</strain>
    </source>
</reference>
<dbReference type="EMBL" id="AP027731">
    <property type="protein sequence ID" value="BDZ44512.1"/>
    <property type="molecule type" value="Genomic_DNA"/>
</dbReference>